<keyword evidence="4" id="KW-0862">Zinc</keyword>
<keyword evidence="3" id="KW-0863">Zinc-finger</keyword>
<organism evidence="8 9">
    <name type="scientific">Trichophyton rubrum</name>
    <name type="common">Athlete's foot fungus</name>
    <name type="synonym">Epidermophyton rubrum</name>
    <dbReference type="NCBI Taxonomy" id="5551"/>
    <lineage>
        <taxon>Eukaryota</taxon>
        <taxon>Fungi</taxon>
        <taxon>Dikarya</taxon>
        <taxon>Ascomycota</taxon>
        <taxon>Pezizomycotina</taxon>
        <taxon>Eurotiomycetes</taxon>
        <taxon>Eurotiomycetidae</taxon>
        <taxon>Onygenales</taxon>
        <taxon>Arthrodermataceae</taxon>
        <taxon>Trichophyton</taxon>
    </lineage>
</organism>
<comment type="caution">
    <text evidence="8">The sequence shown here is derived from an EMBL/GenBank/DDBJ whole genome shotgun (WGS) entry which is preliminary data.</text>
</comment>
<evidence type="ECO:0000256" key="4">
    <source>
        <dbReference type="ARBA" id="ARBA00022833"/>
    </source>
</evidence>
<evidence type="ECO:0000256" key="2">
    <source>
        <dbReference type="ARBA" id="ARBA00022723"/>
    </source>
</evidence>
<dbReference type="GO" id="GO:0005634">
    <property type="term" value="C:nucleus"/>
    <property type="evidence" value="ECO:0007669"/>
    <property type="project" value="TreeGrafter"/>
</dbReference>
<feature type="domain" description="DNA/RNA-binding protein Kin17 WH-like" evidence="7">
    <location>
        <begin position="106"/>
        <end position="231"/>
    </location>
</feature>
<accession>A0A178ENI4</accession>
<protein>
    <recommendedName>
        <fullName evidence="7">DNA/RNA-binding protein Kin17 WH-like domain-containing protein</fullName>
    </recommendedName>
</protein>
<dbReference type="Pfam" id="PF10357">
    <property type="entry name" value="WH_KIN17"/>
    <property type="match status" value="1"/>
</dbReference>
<comment type="similarity">
    <text evidence="1">Belongs to the KIN17 family.</text>
</comment>
<evidence type="ECO:0000256" key="6">
    <source>
        <dbReference type="SAM" id="MobiDB-lite"/>
    </source>
</evidence>
<feature type="compositionally biased region" description="Polar residues" evidence="6">
    <location>
        <begin position="274"/>
        <end position="283"/>
    </location>
</feature>
<dbReference type="SUPFAM" id="SSF57667">
    <property type="entry name" value="beta-beta-alpha zinc fingers"/>
    <property type="match status" value="1"/>
</dbReference>
<dbReference type="InterPro" id="IPR056767">
    <property type="entry name" value="C2H2-Znf_KIN17"/>
</dbReference>
<evidence type="ECO:0000256" key="1">
    <source>
        <dbReference type="ARBA" id="ARBA00008517"/>
    </source>
</evidence>
<name>A0A178ENI4_TRIRU</name>
<dbReference type="GO" id="GO:0006260">
    <property type="term" value="P:DNA replication"/>
    <property type="evidence" value="ECO:0007669"/>
    <property type="project" value="TreeGrafter"/>
</dbReference>
<gene>
    <name evidence="8" type="ORF">A7C99_6231</name>
</gene>
<dbReference type="GO" id="GO:0006974">
    <property type="term" value="P:DNA damage response"/>
    <property type="evidence" value="ECO:0007669"/>
    <property type="project" value="TreeGrafter"/>
</dbReference>
<dbReference type="VEuPathDB" id="FungiDB:TERG_02741"/>
<dbReference type="InterPro" id="IPR036236">
    <property type="entry name" value="Znf_C2H2_sf"/>
</dbReference>
<keyword evidence="2" id="KW-0479">Metal-binding</keyword>
<dbReference type="Pfam" id="PF25095">
    <property type="entry name" value="C2H2-zf_KIN17"/>
    <property type="match status" value="1"/>
</dbReference>
<evidence type="ECO:0000256" key="5">
    <source>
        <dbReference type="SAM" id="Coils"/>
    </source>
</evidence>
<evidence type="ECO:0000313" key="8">
    <source>
        <dbReference type="EMBL" id="OAL61664.1"/>
    </source>
</evidence>
<dbReference type="EMBL" id="LHPM01000019">
    <property type="protein sequence ID" value="OAL61664.1"/>
    <property type="molecule type" value="Genomic_DNA"/>
</dbReference>
<feature type="compositionally biased region" description="Basic and acidic residues" evidence="6">
    <location>
        <begin position="316"/>
        <end position="333"/>
    </location>
</feature>
<dbReference type="InterPro" id="IPR038254">
    <property type="entry name" value="KIN17_WH-like_sf"/>
</dbReference>
<dbReference type="Proteomes" id="UP000243015">
    <property type="component" value="Unassembled WGS sequence"/>
</dbReference>
<proteinExistence type="inferred from homology"/>
<dbReference type="InterPro" id="IPR037321">
    <property type="entry name" value="KIN17-like"/>
</dbReference>
<reference evidence="8 9" key="1">
    <citation type="submission" date="2016-05" db="EMBL/GenBank/DDBJ databases">
        <title>Genome sequencing of Trichophyton rubrum CMCC(F)T1i isolated from hair.</title>
        <authorList>
            <person name="Zhan P."/>
            <person name="Tao Y."/>
            <person name="Liu W."/>
        </authorList>
    </citation>
    <scope>NUCLEOTIDE SEQUENCE [LARGE SCALE GENOMIC DNA]</scope>
    <source>
        <strain evidence="9">CMCC(F)T1i</strain>
    </source>
</reference>
<sequence>MLVNFARYQEMPPSIATSPAVGSPTTARQQDMRVPATGPITWNNFPKSKCAIAVQIVRQCQAISDTVGAPGAKGLQRLRWWCEVCQKQTRDENGFKQHTLSESHVRAMQIVAENPKKFIEGYSKEFQHDFLQLLRTSHGEKPIHLNRFYQEYISDKTHVHLNSTKWSSLTEFSKYLAREGICRVEEKEDGIFVQWIDNSPEAIRRRDLVQRANRLEEQQASEEKEILQQVERARQNTAVSTEPEKPAELAKEKWTDFSLNLKSSSNSPKPTTSTGQGKNNEQQDPSSKSVDKPVKKPNVFGMKRKQPSGIKPASEPPKKMTEIERIMKEDMERKKRRLVK</sequence>
<keyword evidence="5" id="KW-0175">Coiled coil</keyword>
<dbReference type="PANTHER" id="PTHR12805:SF0">
    <property type="entry name" value="DNA_RNA-BINDING PROTEIN KIN17"/>
    <property type="match status" value="1"/>
</dbReference>
<evidence type="ECO:0000256" key="3">
    <source>
        <dbReference type="ARBA" id="ARBA00022771"/>
    </source>
</evidence>
<dbReference type="SMART" id="SM01253">
    <property type="entry name" value="Kin17_mid"/>
    <property type="match status" value="1"/>
</dbReference>
<feature type="coiled-coil region" evidence="5">
    <location>
        <begin position="205"/>
        <end position="233"/>
    </location>
</feature>
<dbReference type="AlphaFoldDB" id="A0A178ENI4"/>
<evidence type="ECO:0000259" key="7">
    <source>
        <dbReference type="SMART" id="SM01253"/>
    </source>
</evidence>
<feature type="region of interest" description="Disordered" evidence="6">
    <location>
        <begin position="258"/>
        <end position="340"/>
    </location>
</feature>
<dbReference type="FunFam" id="1.10.10.2030:FF:000001">
    <property type="entry name" value="DNA/RNA-binding protein KIN17, putative"/>
    <property type="match status" value="1"/>
</dbReference>
<dbReference type="Gene3D" id="1.10.10.2030">
    <property type="entry name" value="DNA/RNA-binding protein Kin17, conserved domain"/>
    <property type="match status" value="1"/>
</dbReference>
<feature type="compositionally biased region" description="Low complexity" evidence="6">
    <location>
        <begin position="258"/>
        <end position="273"/>
    </location>
</feature>
<dbReference type="GO" id="GO:0003690">
    <property type="term" value="F:double-stranded DNA binding"/>
    <property type="evidence" value="ECO:0007669"/>
    <property type="project" value="TreeGrafter"/>
</dbReference>
<evidence type="ECO:0000313" key="9">
    <source>
        <dbReference type="Proteomes" id="UP000243015"/>
    </source>
</evidence>
<dbReference type="InterPro" id="IPR019447">
    <property type="entry name" value="DNA/RNA-bd_Kin17_WH-like_dom"/>
</dbReference>
<dbReference type="GO" id="GO:0008270">
    <property type="term" value="F:zinc ion binding"/>
    <property type="evidence" value="ECO:0007669"/>
    <property type="project" value="UniProtKB-KW"/>
</dbReference>
<dbReference type="PANTHER" id="PTHR12805">
    <property type="entry name" value="KIN17 KIN, ANTIGENIC DETERMINANT OF RECA PROTEIN HOMOLOG"/>
    <property type="match status" value="1"/>
</dbReference>